<feature type="compositionally biased region" description="Basic and acidic residues" evidence="5">
    <location>
        <begin position="31"/>
        <end position="40"/>
    </location>
</feature>
<dbReference type="GO" id="GO:0046872">
    <property type="term" value="F:metal ion binding"/>
    <property type="evidence" value="ECO:0007669"/>
    <property type="project" value="UniProtKB-KW"/>
</dbReference>
<dbReference type="InterPro" id="IPR000760">
    <property type="entry name" value="Inositol_monophosphatase-like"/>
</dbReference>
<dbReference type="InterPro" id="IPR020583">
    <property type="entry name" value="Inositol_monoP_metal-BS"/>
</dbReference>
<comment type="caution">
    <text evidence="6">The sequence shown here is derived from an EMBL/GenBank/DDBJ whole genome shotgun (WGS) entry which is preliminary data.</text>
</comment>
<evidence type="ECO:0000256" key="2">
    <source>
        <dbReference type="ARBA" id="ARBA00022801"/>
    </source>
</evidence>
<feature type="binding site" evidence="4">
    <location>
        <position position="147"/>
    </location>
    <ligand>
        <name>Mg(2+)</name>
        <dbReference type="ChEBI" id="CHEBI:18420"/>
        <label>1</label>
        <note>catalytic</note>
    </ligand>
</feature>
<dbReference type="PANTHER" id="PTHR20854:SF4">
    <property type="entry name" value="INOSITOL-1-MONOPHOSPHATASE-RELATED"/>
    <property type="match status" value="1"/>
</dbReference>
<keyword evidence="3 4" id="KW-0460">Magnesium</keyword>
<dbReference type="EMBL" id="RBED01000101">
    <property type="protein sequence ID" value="RNL54411.1"/>
    <property type="molecule type" value="Genomic_DNA"/>
</dbReference>
<evidence type="ECO:0000256" key="1">
    <source>
        <dbReference type="ARBA" id="ARBA00022723"/>
    </source>
</evidence>
<evidence type="ECO:0000313" key="6">
    <source>
        <dbReference type="EMBL" id="RNL54411.1"/>
    </source>
</evidence>
<dbReference type="Pfam" id="PF00459">
    <property type="entry name" value="Inositol_P"/>
    <property type="match status" value="1"/>
</dbReference>
<dbReference type="PRINTS" id="PR00377">
    <property type="entry name" value="IMPHPHTASES"/>
</dbReference>
<feature type="binding site" evidence="4">
    <location>
        <position position="131"/>
    </location>
    <ligand>
        <name>Mg(2+)</name>
        <dbReference type="ChEBI" id="CHEBI:18420"/>
        <label>1</label>
        <note>catalytic</note>
    </ligand>
</feature>
<dbReference type="OrthoDB" id="9772456at2"/>
<feature type="binding site" evidence="4">
    <location>
        <position position="284"/>
    </location>
    <ligand>
        <name>Mg(2+)</name>
        <dbReference type="ChEBI" id="CHEBI:18420"/>
        <label>1</label>
        <note>catalytic</note>
    </ligand>
</feature>
<dbReference type="PROSITE" id="PS00629">
    <property type="entry name" value="IMP_1"/>
    <property type="match status" value="1"/>
</dbReference>
<evidence type="ECO:0000256" key="5">
    <source>
        <dbReference type="SAM" id="MobiDB-lite"/>
    </source>
</evidence>
<reference evidence="6 7" key="1">
    <citation type="submission" date="2018-10" db="EMBL/GenBank/DDBJ databases">
        <title>Genome sequencing of Arthrobacter oryzae TNB02.</title>
        <authorList>
            <person name="Cho Y.-J."/>
            <person name="Cho A."/>
            <person name="Kim O.-S."/>
        </authorList>
    </citation>
    <scope>NUCLEOTIDE SEQUENCE [LARGE SCALE GENOMIC DNA]</scope>
    <source>
        <strain evidence="6 7">TNB02</strain>
    </source>
</reference>
<keyword evidence="7" id="KW-1185">Reference proteome</keyword>
<dbReference type="AlphaFoldDB" id="A0A3N0BXE1"/>
<dbReference type="PANTHER" id="PTHR20854">
    <property type="entry name" value="INOSITOL MONOPHOSPHATASE"/>
    <property type="match status" value="1"/>
</dbReference>
<feature type="region of interest" description="Disordered" evidence="5">
    <location>
        <begin position="1"/>
        <end position="53"/>
    </location>
</feature>
<comment type="cofactor">
    <cofactor evidence="4">
        <name>Mg(2+)</name>
        <dbReference type="ChEBI" id="CHEBI:18420"/>
    </cofactor>
</comment>
<evidence type="ECO:0000256" key="3">
    <source>
        <dbReference type="ARBA" id="ARBA00022842"/>
    </source>
</evidence>
<protein>
    <submittedName>
        <fullName evidence="6">Inositol monophosphatase family protein</fullName>
    </submittedName>
</protein>
<gene>
    <name evidence="6" type="ORF">D7003_11355</name>
</gene>
<dbReference type="Gene3D" id="3.30.540.10">
    <property type="entry name" value="Fructose-1,6-Bisphosphatase, subunit A, domain 1"/>
    <property type="match status" value="1"/>
</dbReference>
<keyword evidence="1 4" id="KW-0479">Metal-binding</keyword>
<name>A0A3N0BXE1_9MICC</name>
<dbReference type="GO" id="GO:0008934">
    <property type="term" value="F:inositol monophosphate 1-phosphatase activity"/>
    <property type="evidence" value="ECO:0007669"/>
    <property type="project" value="TreeGrafter"/>
</dbReference>
<sequence>MGGTCRHQGAGAWLPREADCSPPRAAASLERVSEPDRDEAAGTGRGRNELGGYRLGRHSAAELDPGLDDFQLAEALVREAGTLALLMRQAGLEGRQKTSISDVVTAADHAAEAYVLDQLRRCRPDDGILGEEGASVAGSSGRTWVIDPVDGTYNFLHGSTYWCSALALKAAGEVVLGAIFQPEEDKLWLGGTSRAATLNGERLTSFRPGGTGGESRSETPVAELSAATYIHPGWLADPMCAMPWHAAATSAATLRMFGSGSCDLGRVADGGLGCWFQHSCPEWDWLPGKAIVLAAGGAADVVRVNGLEWFIAGGTTAVQQLRTALESGSVG</sequence>
<dbReference type="Gene3D" id="3.40.190.80">
    <property type="match status" value="1"/>
</dbReference>
<dbReference type="SUPFAM" id="SSF56655">
    <property type="entry name" value="Carbohydrate phosphatase"/>
    <property type="match status" value="1"/>
</dbReference>
<proteinExistence type="predicted"/>
<feature type="binding site" evidence="4">
    <location>
        <position position="150"/>
    </location>
    <ligand>
        <name>Mg(2+)</name>
        <dbReference type="ChEBI" id="CHEBI:18420"/>
        <label>1</label>
        <note>catalytic</note>
    </ligand>
</feature>
<dbReference type="Proteomes" id="UP000273807">
    <property type="component" value="Unassembled WGS sequence"/>
</dbReference>
<evidence type="ECO:0000256" key="4">
    <source>
        <dbReference type="PIRSR" id="PIRSR600760-2"/>
    </source>
</evidence>
<dbReference type="GO" id="GO:0007165">
    <property type="term" value="P:signal transduction"/>
    <property type="evidence" value="ECO:0007669"/>
    <property type="project" value="TreeGrafter"/>
</dbReference>
<organism evidence="6 7">
    <name type="scientific">Arthrobacter oryzae</name>
    <dbReference type="NCBI Taxonomy" id="409290"/>
    <lineage>
        <taxon>Bacteria</taxon>
        <taxon>Bacillati</taxon>
        <taxon>Actinomycetota</taxon>
        <taxon>Actinomycetes</taxon>
        <taxon>Micrococcales</taxon>
        <taxon>Micrococcaceae</taxon>
        <taxon>Arthrobacter</taxon>
    </lineage>
</organism>
<evidence type="ECO:0000313" key="7">
    <source>
        <dbReference type="Proteomes" id="UP000273807"/>
    </source>
</evidence>
<dbReference type="GO" id="GO:0006020">
    <property type="term" value="P:inositol metabolic process"/>
    <property type="evidence" value="ECO:0007669"/>
    <property type="project" value="TreeGrafter"/>
</dbReference>
<keyword evidence="2" id="KW-0378">Hydrolase</keyword>
<accession>A0A3N0BXE1</accession>
<dbReference type="CDD" id="cd01637">
    <property type="entry name" value="IMPase_like"/>
    <property type="match status" value="1"/>
</dbReference>